<dbReference type="SUPFAM" id="SSF55729">
    <property type="entry name" value="Acyl-CoA N-acyltransferases (Nat)"/>
    <property type="match status" value="1"/>
</dbReference>
<evidence type="ECO:0000313" key="3">
    <source>
        <dbReference type="Proteomes" id="UP000285773"/>
    </source>
</evidence>
<dbReference type="Proteomes" id="UP000285773">
    <property type="component" value="Unassembled WGS sequence"/>
</dbReference>
<sequence>MKYRKAKKADLDQVVRVASTAFEDYLFLKVIKDLVRDPKQYPAFVEAMMRILVKVFLKHHICLVAEKNDEIYAVALLQKGPIPFRAYLLNGGFGLLKFISLKNMLSYFKFMEDTDKELEQNVDFDWYLMLLAVAPKHQRQGYGSRFMTEGIEPFLEGIKGKKLAFYTNTKGNVYFYTKNGYKEVYSSEISFNQVEMGSWYFLKELKKH</sequence>
<dbReference type="PANTHER" id="PTHR42791">
    <property type="entry name" value="GNAT FAMILY ACETYLTRANSFERASE"/>
    <property type="match status" value="1"/>
</dbReference>
<feature type="domain" description="N-acetyltransferase" evidence="1">
    <location>
        <begin position="1"/>
        <end position="206"/>
    </location>
</feature>
<dbReference type="CDD" id="cd04301">
    <property type="entry name" value="NAT_SF"/>
    <property type="match status" value="1"/>
</dbReference>
<keyword evidence="2" id="KW-0808">Transferase</keyword>
<dbReference type="Pfam" id="PF13508">
    <property type="entry name" value="Acetyltransf_7"/>
    <property type="match status" value="1"/>
</dbReference>
<protein>
    <submittedName>
        <fullName evidence="2">N-acetyltransferase</fullName>
    </submittedName>
</protein>
<evidence type="ECO:0000259" key="1">
    <source>
        <dbReference type="PROSITE" id="PS51186"/>
    </source>
</evidence>
<dbReference type="PROSITE" id="PS51186">
    <property type="entry name" value="GNAT"/>
    <property type="match status" value="1"/>
</dbReference>
<comment type="caution">
    <text evidence="2">The sequence shown here is derived from an EMBL/GenBank/DDBJ whole genome shotgun (WGS) entry which is preliminary data.</text>
</comment>
<dbReference type="InterPro" id="IPR016181">
    <property type="entry name" value="Acyl_CoA_acyltransferase"/>
</dbReference>
<evidence type="ECO:0000313" key="2">
    <source>
        <dbReference type="EMBL" id="RHC96292.1"/>
    </source>
</evidence>
<name>A0A414CMX7_STRPA</name>
<dbReference type="Gene3D" id="3.40.630.30">
    <property type="match status" value="1"/>
</dbReference>
<accession>A0A414CMX7</accession>
<dbReference type="EMBL" id="QSIO01000001">
    <property type="protein sequence ID" value="RHC96292.1"/>
    <property type="molecule type" value="Genomic_DNA"/>
</dbReference>
<dbReference type="AlphaFoldDB" id="A0A414CMX7"/>
<dbReference type="InterPro" id="IPR052523">
    <property type="entry name" value="Trichothecene_AcTrans"/>
</dbReference>
<dbReference type="RefSeq" id="WP_118095505.1">
    <property type="nucleotide sequence ID" value="NZ_JAHDAE010000019.1"/>
</dbReference>
<organism evidence="2 3">
    <name type="scientific">Streptococcus parasanguinis</name>
    <dbReference type="NCBI Taxonomy" id="1318"/>
    <lineage>
        <taxon>Bacteria</taxon>
        <taxon>Bacillati</taxon>
        <taxon>Bacillota</taxon>
        <taxon>Bacilli</taxon>
        <taxon>Lactobacillales</taxon>
        <taxon>Streptococcaceae</taxon>
        <taxon>Streptococcus</taxon>
    </lineage>
</organism>
<gene>
    <name evidence="2" type="ORF">DW820_03985</name>
</gene>
<dbReference type="GO" id="GO:0016747">
    <property type="term" value="F:acyltransferase activity, transferring groups other than amino-acyl groups"/>
    <property type="evidence" value="ECO:0007669"/>
    <property type="project" value="InterPro"/>
</dbReference>
<dbReference type="InterPro" id="IPR000182">
    <property type="entry name" value="GNAT_dom"/>
</dbReference>
<reference evidence="2 3" key="1">
    <citation type="submission" date="2018-08" db="EMBL/GenBank/DDBJ databases">
        <title>A genome reference for cultivated species of the human gut microbiota.</title>
        <authorList>
            <person name="Zou Y."/>
            <person name="Xue W."/>
            <person name="Luo G."/>
        </authorList>
    </citation>
    <scope>NUCLEOTIDE SEQUENCE [LARGE SCALE GENOMIC DNA]</scope>
    <source>
        <strain evidence="2 3">AM33-3BH</strain>
    </source>
</reference>
<dbReference type="PANTHER" id="PTHR42791:SF1">
    <property type="entry name" value="N-ACETYLTRANSFERASE DOMAIN-CONTAINING PROTEIN"/>
    <property type="match status" value="1"/>
</dbReference>
<proteinExistence type="predicted"/>